<evidence type="ECO:0000256" key="3">
    <source>
        <dbReference type="ARBA" id="ARBA00020496"/>
    </source>
</evidence>
<dbReference type="InterPro" id="IPR004918">
    <property type="entry name" value="Cdc37"/>
</dbReference>
<dbReference type="GO" id="GO:0006457">
    <property type="term" value="P:protein folding"/>
    <property type="evidence" value="ECO:0007669"/>
    <property type="project" value="TreeGrafter"/>
</dbReference>
<dbReference type="GO" id="GO:0051082">
    <property type="term" value="F:unfolded protein binding"/>
    <property type="evidence" value="ECO:0007669"/>
    <property type="project" value="TreeGrafter"/>
</dbReference>
<evidence type="ECO:0000256" key="6">
    <source>
        <dbReference type="ARBA" id="ARBA00031396"/>
    </source>
</evidence>
<dbReference type="InterPro" id="IPR013874">
    <property type="entry name" value="Cdc37_Hsp90-bd"/>
</dbReference>
<dbReference type="SMART" id="SM01069">
    <property type="entry name" value="CDC37_C"/>
    <property type="match status" value="1"/>
</dbReference>
<organism evidence="12 13">
    <name type="scientific">Atta colombica</name>
    <dbReference type="NCBI Taxonomy" id="520822"/>
    <lineage>
        <taxon>Eukaryota</taxon>
        <taxon>Metazoa</taxon>
        <taxon>Ecdysozoa</taxon>
        <taxon>Arthropoda</taxon>
        <taxon>Hexapoda</taxon>
        <taxon>Insecta</taxon>
        <taxon>Pterygota</taxon>
        <taxon>Neoptera</taxon>
        <taxon>Endopterygota</taxon>
        <taxon>Hymenoptera</taxon>
        <taxon>Apocrita</taxon>
        <taxon>Aculeata</taxon>
        <taxon>Formicoidea</taxon>
        <taxon>Formicidae</taxon>
        <taxon>Myrmicinae</taxon>
        <taxon>Atta</taxon>
    </lineage>
</organism>
<protein>
    <recommendedName>
        <fullName evidence="3">Hsp90 co-chaperone Cdc37</fullName>
    </recommendedName>
    <alternativeName>
        <fullName evidence="6">Hsp90 chaperone protein kinase-targeting subunit</fullName>
    </alternativeName>
</protein>
<dbReference type="PANTHER" id="PTHR12800:SF4">
    <property type="entry name" value="HSP90 CO-CHAPERONE CDC37"/>
    <property type="match status" value="1"/>
</dbReference>
<dbReference type="Proteomes" id="UP000078540">
    <property type="component" value="Unassembled WGS sequence"/>
</dbReference>
<keyword evidence="13" id="KW-1185">Reference proteome</keyword>
<dbReference type="AlphaFoldDB" id="A0A195BU05"/>
<evidence type="ECO:0000256" key="7">
    <source>
        <dbReference type="SAM" id="Coils"/>
    </source>
</evidence>
<keyword evidence="4" id="KW-0963">Cytoplasm</keyword>
<feature type="coiled-coil region" evidence="7">
    <location>
        <begin position="87"/>
        <end position="147"/>
    </location>
</feature>
<dbReference type="Gene3D" id="6.10.140.250">
    <property type="match status" value="1"/>
</dbReference>
<evidence type="ECO:0000256" key="4">
    <source>
        <dbReference type="ARBA" id="ARBA00022490"/>
    </source>
</evidence>
<gene>
    <name evidence="12" type="ORF">ALC53_01390</name>
</gene>
<dbReference type="Pfam" id="PF08565">
    <property type="entry name" value="CDC37_M"/>
    <property type="match status" value="1"/>
</dbReference>
<dbReference type="GO" id="GO:0031072">
    <property type="term" value="F:heat shock protein binding"/>
    <property type="evidence" value="ECO:0007669"/>
    <property type="project" value="TreeGrafter"/>
</dbReference>
<dbReference type="SMART" id="SM01070">
    <property type="entry name" value="CDC37_M"/>
    <property type="match status" value="1"/>
</dbReference>
<dbReference type="InterPro" id="IPR013855">
    <property type="entry name" value="Cdc37_N_dom"/>
</dbReference>
<evidence type="ECO:0000256" key="5">
    <source>
        <dbReference type="ARBA" id="ARBA00023186"/>
    </source>
</evidence>
<evidence type="ECO:0000256" key="2">
    <source>
        <dbReference type="ARBA" id="ARBA00006222"/>
    </source>
</evidence>
<feature type="domain" description="Cdc37 C-terminal" evidence="9">
    <location>
        <begin position="325"/>
        <end position="410"/>
    </location>
</feature>
<keyword evidence="5" id="KW-0143">Chaperone</keyword>
<feature type="compositionally biased region" description="Basic and acidic residues" evidence="8">
    <location>
        <begin position="386"/>
        <end position="399"/>
    </location>
</feature>
<sequence length="411" mass="48250">MILFVERRGRKEEGIVYSKLTNSLCKSDSLTAGSSERYNGGLQQMEEYRNDEDDTHPNIDTPSLFRWRHQARVERMEERKREQDEHNRKKIETLQKLKDTKEKLAKLENEHNDSADLTTLKKVLQDLEQEQENIKEEEKEMEKKERLTPWNVDTIGQDGFTKTVINTKSARRDDDASLSDEEKEKRMKQFVKDNEKKLKEFGMLRKYDDSKKYLQDHPYLVCENTANYLVIWCINLEMEEKHNLMEHVAHQCICMQYILELSKQLEVDPRACVGSFFSRIQIAEVDYKNSFDDELRAFKDRIRKRAAEKVADAVREAEEEERKARLGPGGLDPVEVFESLPEALQKCFEVQDIPLLQQTIAAMPEEEATYHMKRCIDSGLWVPDAKNKEKEKENKKEEEQPIVAGETPDPE</sequence>
<evidence type="ECO:0000259" key="11">
    <source>
        <dbReference type="SMART" id="SM01071"/>
    </source>
</evidence>
<dbReference type="STRING" id="520822.A0A195BU05"/>
<dbReference type="Pfam" id="PF08564">
    <property type="entry name" value="CDC37_C"/>
    <property type="match status" value="1"/>
</dbReference>
<evidence type="ECO:0000256" key="1">
    <source>
        <dbReference type="ARBA" id="ARBA00004496"/>
    </source>
</evidence>
<evidence type="ECO:0000313" key="13">
    <source>
        <dbReference type="Proteomes" id="UP000078540"/>
    </source>
</evidence>
<name>A0A195BU05_9HYME</name>
<dbReference type="GO" id="GO:0050821">
    <property type="term" value="P:protein stabilization"/>
    <property type="evidence" value="ECO:0007669"/>
    <property type="project" value="TreeGrafter"/>
</dbReference>
<accession>A0A195BU05</accession>
<dbReference type="GO" id="GO:0051087">
    <property type="term" value="F:protein-folding chaperone binding"/>
    <property type="evidence" value="ECO:0007669"/>
    <property type="project" value="TreeGrafter"/>
</dbReference>
<evidence type="ECO:0000259" key="10">
    <source>
        <dbReference type="SMART" id="SM01070"/>
    </source>
</evidence>
<dbReference type="FunFam" id="1.20.58.610:FF:000001">
    <property type="entry name" value="Hsp90 co-chaperone Cdc37-like 1"/>
    <property type="match status" value="1"/>
</dbReference>
<dbReference type="GO" id="GO:0019901">
    <property type="term" value="F:protein kinase binding"/>
    <property type="evidence" value="ECO:0007669"/>
    <property type="project" value="InterPro"/>
</dbReference>
<dbReference type="GO" id="GO:0005737">
    <property type="term" value="C:cytoplasm"/>
    <property type="evidence" value="ECO:0007669"/>
    <property type="project" value="UniProtKB-SubCell"/>
</dbReference>
<dbReference type="Gene3D" id="1.20.58.610">
    <property type="entry name" value="Cdc37, Hsp90 binding domain"/>
    <property type="match status" value="1"/>
</dbReference>
<proteinExistence type="inferred from homology"/>
<evidence type="ECO:0000313" key="12">
    <source>
        <dbReference type="EMBL" id="KYM91887.1"/>
    </source>
</evidence>
<comment type="subcellular location">
    <subcellularLocation>
        <location evidence="1">Cytoplasm</location>
    </subcellularLocation>
</comment>
<evidence type="ECO:0000256" key="8">
    <source>
        <dbReference type="SAM" id="MobiDB-lite"/>
    </source>
</evidence>
<dbReference type="InterPro" id="IPR038189">
    <property type="entry name" value="Cdc37_Hsp90-bd_sf"/>
</dbReference>
<dbReference type="SUPFAM" id="SSF101391">
    <property type="entry name" value="Hsp90 co-chaperone CDC37"/>
    <property type="match status" value="1"/>
</dbReference>
<reference evidence="12 13" key="1">
    <citation type="submission" date="2015-09" db="EMBL/GenBank/DDBJ databases">
        <title>Atta colombica WGS genome.</title>
        <authorList>
            <person name="Nygaard S."/>
            <person name="Hu H."/>
            <person name="Boomsma J."/>
            <person name="Zhang G."/>
        </authorList>
    </citation>
    <scope>NUCLEOTIDE SEQUENCE [LARGE SCALE GENOMIC DNA]</scope>
    <source>
        <strain evidence="12">Treedump-2</strain>
        <tissue evidence="12">Whole body</tissue>
    </source>
</reference>
<comment type="similarity">
    <text evidence="2">Belongs to the CDC37 family.</text>
</comment>
<dbReference type="EMBL" id="KQ976405">
    <property type="protein sequence ID" value="KYM91887.1"/>
    <property type="molecule type" value="Genomic_DNA"/>
</dbReference>
<dbReference type="PANTHER" id="PTHR12800">
    <property type="entry name" value="CDC37-RELATED"/>
    <property type="match status" value="1"/>
</dbReference>
<dbReference type="SMART" id="SM01071">
    <property type="entry name" value="CDC37_N"/>
    <property type="match status" value="1"/>
</dbReference>
<evidence type="ECO:0000259" key="9">
    <source>
        <dbReference type="SMART" id="SM01069"/>
    </source>
</evidence>
<feature type="domain" description="Cdc37 Hsp90 binding" evidence="10">
    <location>
        <begin position="161"/>
        <end position="321"/>
    </location>
</feature>
<dbReference type="InterPro" id="IPR013873">
    <property type="entry name" value="Cdc37_C"/>
</dbReference>
<keyword evidence="7" id="KW-0175">Coiled coil</keyword>
<feature type="domain" description="Cdc37 N-terminal" evidence="11">
    <location>
        <begin position="51"/>
        <end position="163"/>
    </location>
</feature>
<feature type="region of interest" description="Disordered" evidence="8">
    <location>
        <begin position="386"/>
        <end position="411"/>
    </location>
</feature>